<protein>
    <submittedName>
        <fullName evidence="2">Uncharacterized protein</fullName>
    </submittedName>
</protein>
<gene>
    <name evidence="2" type="ORF">C485_08492</name>
</gene>
<evidence type="ECO:0000256" key="1">
    <source>
        <dbReference type="SAM" id="Phobius"/>
    </source>
</evidence>
<name>L9ZLL9_NATA2</name>
<sequence length="110" mass="11830">MYLRNRHGVRIDPVPFVVVVGLAFMFLLSFGPLYGQALGLPLEVAIALSAAVCTVVAVVAFYRQVWTCRPNHVGTVPAAVRAERLFQLIPILAALLVALAIPLVVGYSSN</sequence>
<keyword evidence="1" id="KW-0812">Transmembrane</keyword>
<feature type="transmembrane region" description="Helical" evidence="1">
    <location>
        <begin position="40"/>
        <end position="62"/>
    </location>
</feature>
<proteinExistence type="predicted"/>
<keyword evidence="1" id="KW-0472">Membrane</keyword>
<feature type="transmembrane region" description="Helical" evidence="1">
    <location>
        <begin position="88"/>
        <end position="107"/>
    </location>
</feature>
<dbReference type="RefSeq" id="WP_007109011.1">
    <property type="nucleotide sequence ID" value="NZ_AOIK01000025.1"/>
</dbReference>
<feature type="transmembrane region" description="Helical" evidence="1">
    <location>
        <begin position="12"/>
        <end position="34"/>
    </location>
</feature>
<organism evidence="2 3">
    <name type="scientific">Natrinema altunense (strain JCM 12890 / CGMCC 1.3731 / AJ2)</name>
    <dbReference type="NCBI Taxonomy" id="1227494"/>
    <lineage>
        <taxon>Archaea</taxon>
        <taxon>Methanobacteriati</taxon>
        <taxon>Methanobacteriota</taxon>
        <taxon>Stenosarchaea group</taxon>
        <taxon>Halobacteria</taxon>
        <taxon>Halobacteriales</taxon>
        <taxon>Natrialbaceae</taxon>
        <taxon>Natrinema</taxon>
    </lineage>
</organism>
<evidence type="ECO:0000313" key="2">
    <source>
        <dbReference type="EMBL" id="ELY86941.1"/>
    </source>
</evidence>
<accession>L9ZLL9</accession>
<dbReference type="AlphaFoldDB" id="L9ZLL9"/>
<keyword evidence="1" id="KW-1133">Transmembrane helix</keyword>
<keyword evidence="3" id="KW-1185">Reference proteome</keyword>
<dbReference type="eggNOG" id="arCOG06329">
    <property type="taxonomic scope" value="Archaea"/>
</dbReference>
<dbReference type="Proteomes" id="UP000011511">
    <property type="component" value="Unassembled WGS sequence"/>
</dbReference>
<dbReference type="PATRIC" id="fig|1227494.3.peg.1691"/>
<dbReference type="EMBL" id="AOIK01000025">
    <property type="protein sequence ID" value="ELY86941.1"/>
    <property type="molecule type" value="Genomic_DNA"/>
</dbReference>
<comment type="caution">
    <text evidence="2">The sequence shown here is derived from an EMBL/GenBank/DDBJ whole genome shotgun (WGS) entry which is preliminary data.</text>
</comment>
<evidence type="ECO:0000313" key="3">
    <source>
        <dbReference type="Proteomes" id="UP000011511"/>
    </source>
</evidence>
<reference evidence="2 3" key="1">
    <citation type="journal article" date="2014" name="PLoS Genet.">
        <title>Phylogenetically driven sequencing of extremely halophilic archaea reveals strategies for static and dynamic osmo-response.</title>
        <authorList>
            <person name="Becker E.A."/>
            <person name="Seitzer P.M."/>
            <person name="Tritt A."/>
            <person name="Larsen D."/>
            <person name="Krusor M."/>
            <person name="Yao A.I."/>
            <person name="Wu D."/>
            <person name="Madern D."/>
            <person name="Eisen J.A."/>
            <person name="Darling A.E."/>
            <person name="Facciotti M.T."/>
        </authorList>
    </citation>
    <scope>NUCLEOTIDE SEQUENCE [LARGE SCALE GENOMIC DNA]</scope>
    <source>
        <strain evidence="2 3">JCM 12890</strain>
    </source>
</reference>